<dbReference type="PANTHER" id="PTHR36108">
    <property type="entry name" value="COLOSSIN-B-RELATED"/>
    <property type="match status" value="1"/>
</dbReference>
<dbReference type="RefSeq" id="WP_390406321.1">
    <property type="nucleotide sequence ID" value="NZ_BAABYW010000001.1"/>
</dbReference>
<sequence length="1027" mass="113741">MKKWKKVLAAGLLTVLLSNAVCGQAVSAEKGGEILYADAMGQAIRTASEGKGPPFRAGRVQERGLQSVEKEKIAYHKEDAEHGNSQKRRLCSTTKEDAEHVNSQKRRLCSTTGEEAEYSSGIKTGDKGTSGYEKDMESGQMSGTGQNSGLETGGREKSVPGTSAGSQKVSGHSGLETEGMQKVSGRPGVLRSGALCISGQEAVQKSAILQNSVVESKYKQKNRENICAKAKVDLMTAQIQKKTEEGRSAQIQEKAKAQKAEQNPDDLNGTADSEPHVDAESPEDPGSLKEPERSDNAETGTGEKQPDNSFGSGNTEVSQGNEQEEENKEEENTEEENTGEENTEEENRKEEEHKEEQDTLEKALEEPVPGQYSRISDMHMRSAVTSTIQVGWKESLGSIDPGLLSLDDPYNVSIKYVDSSDTGNPDMRGKWRLLYCVQYQHNAPEGQITWDGAGRVSPSITYLMYWGCRYWGKESLWPNYRTGYGWKYDALATQYAIHIVNGEFSLNTLYNHLKGSKKEQFYNIINKMVNDANHPPYYTPFVDGWRSFDYTLSETSVTWTAQAYNGKEGFITKWINQNLSDGITDCSEYITSKKGTADNGATVIWKDSGDASAFRIWIPKSQYLLLQEKGAKVTASISGEHSLYLAGWVYKSNNSKYQMVTMLEGGGGSAAHKKTVTAQIPKKAVSCYIDLQKADKETGETKPQGNAEFSGAVYEVKNKAGTVVDKMTTNTSGKATSVPLATGTYTVKEITAPKGYELDKKTYTVTFTNTDLTQSVYRKSVRSEEPVKKGSVTLKKISSGSGKTLKGAVFYLYTGKNQKVGEYTTDEEGCIIVKDLPWNSYFFIEQTAPDGYELSDKKIEFAINKESTGKTVELTAENTPRTVKIVLEKEINADEINFANGNPIFLFEVEGVDLEGNSHILHGITEFTKEYVEQEKNNDNKVRRTITFLELPAGTYTAREMKIMRYSLKDITEISGGVRALDTVEFDLIQNDAGHAVFINRKDEWQDWSDTSVCENIILKREKVENE</sequence>
<name>A0ABQ0BBR9_9FIRM</name>
<evidence type="ECO:0000256" key="4">
    <source>
        <dbReference type="SAM" id="MobiDB-lite"/>
    </source>
</evidence>
<evidence type="ECO:0000313" key="8">
    <source>
        <dbReference type="Proteomes" id="UP001600943"/>
    </source>
</evidence>
<feature type="region of interest" description="Disordered" evidence="4">
    <location>
        <begin position="76"/>
        <end position="187"/>
    </location>
</feature>
<comment type="caution">
    <text evidence="7">The sequence shown here is derived from an EMBL/GenBank/DDBJ whole genome shotgun (WGS) entry which is preliminary data.</text>
</comment>
<accession>A0ABQ0BBR9</accession>
<organism evidence="7 8">
    <name type="scientific">Blautia hominis</name>
    <dbReference type="NCBI Taxonomy" id="2025493"/>
    <lineage>
        <taxon>Bacteria</taxon>
        <taxon>Bacillati</taxon>
        <taxon>Bacillota</taxon>
        <taxon>Clostridia</taxon>
        <taxon>Lachnospirales</taxon>
        <taxon>Lachnospiraceae</taxon>
        <taxon>Blautia</taxon>
    </lineage>
</organism>
<dbReference type="PANTHER" id="PTHR36108:SF13">
    <property type="entry name" value="COLOSSIN-B-RELATED"/>
    <property type="match status" value="1"/>
</dbReference>
<feature type="compositionally biased region" description="Polar residues" evidence="4">
    <location>
        <begin position="307"/>
        <end position="320"/>
    </location>
</feature>
<evidence type="ECO:0000256" key="5">
    <source>
        <dbReference type="SAM" id="SignalP"/>
    </source>
</evidence>
<dbReference type="InterPro" id="IPR013783">
    <property type="entry name" value="Ig-like_fold"/>
</dbReference>
<dbReference type="InterPro" id="IPR041033">
    <property type="entry name" value="SpaA_PFL_dom_1"/>
</dbReference>
<feature type="compositionally biased region" description="Acidic residues" evidence="4">
    <location>
        <begin position="322"/>
        <end position="344"/>
    </location>
</feature>
<evidence type="ECO:0000256" key="2">
    <source>
        <dbReference type="ARBA" id="ARBA00022525"/>
    </source>
</evidence>
<feature type="compositionally biased region" description="Basic and acidic residues" evidence="4">
    <location>
        <begin position="286"/>
        <end position="296"/>
    </location>
</feature>
<evidence type="ECO:0000313" key="7">
    <source>
        <dbReference type="EMBL" id="GAA6408903.1"/>
    </source>
</evidence>
<gene>
    <name evidence="7" type="ORF">K040078D81_30200</name>
</gene>
<dbReference type="EMBL" id="BAABYW010000001">
    <property type="protein sequence ID" value="GAA6408903.1"/>
    <property type="molecule type" value="Genomic_DNA"/>
</dbReference>
<dbReference type="Gene3D" id="2.60.40.10">
    <property type="entry name" value="Immunoglobulins"/>
    <property type="match status" value="2"/>
</dbReference>
<comment type="similarity">
    <text evidence="1">Belongs to the serine-aspartate repeat-containing protein (SDr) family.</text>
</comment>
<feature type="compositionally biased region" description="Basic and acidic residues" evidence="4">
    <location>
        <begin position="345"/>
        <end position="365"/>
    </location>
</feature>
<keyword evidence="8" id="KW-1185">Reference proteome</keyword>
<reference evidence="7 8" key="1">
    <citation type="submission" date="2024-04" db="EMBL/GenBank/DDBJ databases">
        <title>Defined microbial consortia suppress multidrug-resistant proinflammatory Enterobacteriaceae via ecological control.</title>
        <authorList>
            <person name="Furuichi M."/>
            <person name="Kawaguchi T."/>
            <person name="Pust M."/>
            <person name="Yasuma K."/>
            <person name="Plichta D."/>
            <person name="Hasegawa N."/>
            <person name="Ohya T."/>
            <person name="Bhattarai S."/>
            <person name="Sasajima S."/>
            <person name="Aoto Y."/>
            <person name="Tuganbaev T."/>
            <person name="Yaginuma M."/>
            <person name="Ueda M."/>
            <person name="Okahashi N."/>
            <person name="Amafuji K."/>
            <person name="Kiridooshi Y."/>
            <person name="Sugita K."/>
            <person name="Strazar M."/>
            <person name="Skelly A."/>
            <person name="Suda W."/>
            <person name="Hattori M."/>
            <person name="Nakamoto N."/>
            <person name="Caballero S."/>
            <person name="Norman J."/>
            <person name="Olle B."/>
            <person name="Tanoue T."/>
            <person name="Arita M."/>
            <person name="Bucci V."/>
            <person name="Atarashi K."/>
            <person name="Xavier R."/>
            <person name="Honda K."/>
        </authorList>
    </citation>
    <scope>NUCLEOTIDE SEQUENCE [LARGE SCALE GENOMIC DNA]</scope>
    <source>
        <strain evidence="8">k04-0078-D8-1</strain>
    </source>
</reference>
<keyword evidence="2" id="KW-0964">Secreted</keyword>
<dbReference type="Pfam" id="PF17802">
    <property type="entry name" value="SpaA"/>
    <property type="match status" value="2"/>
</dbReference>
<evidence type="ECO:0000259" key="6">
    <source>
        <dbReference type="Pfam" id="PF17802"/>
    </source>
</evidence>
<proteinExistence type="inferred from homology"/>
<feature type="domain" description="SpaA-like prealbumin fold" evidence="6">
    <location>
        <begin position="704"/>
        <end position="776"/>
    </location>
</feature>
<dbReference type="Proteomes" id="UP001600943">
    <property type="component" value="Unassembled WGS sequence"/>
</dbReference>
<feature type="chain" id="PRO_5045393474" description="SpaA-like prealbumin fold domain-containing protein" evidence="5">
    <location>
        <begin position="21"/>
        <end position="1027"/>
    </location>
</feature>
<feature type="domain" description="SpaA-like prealbumin fold" evidence="6">
    <location>
        <begin position="790"/>
        <end position="875"/>
    </location>
</feature>
<feature type="region of interest" description="Disordered" evidence="4">
    <location>
        <begin position="241"/>
        <end position="370"/>
    </location>
</feature>
<feature type="compositionally biased region" description="Polar residues" evidence="4">
    <location>
        <begin position="139"/>
        <end position="150"/>
    </location>
</feature>
<feature type="signal peptide" evidence="5">
    <location>
        <begin position="1"/>
        <end position="20"/>
    </location>
</feature>
<evidence type="ECO:0000256" key="1">
    <source>
        <dbReference type="ARBA" id="ARBA00007257"/>
    </source>
</evidence>
<dbReference type="SUPFAM" id="SSF49478">
    <property type="entry name" value="Cna protein B-type domain"/>
    <property type="match status" value="2"/>
</dbReference>
<feature type="compositionally biased region" description="Basic and acidic residues" evidence="4">
    <location>
        <begin position="241"/>
        <end position="259"/>
    </location>
</feature>
<keyword evidence="3 5" id="KW-0732">Signal</keyword>
<evidence type="ECO:0000256" key="3">
    <source>
        <dbReference type="ARBA" id="ARBA00022729"/>
    </source>
</evidence>
<feature type="compositionally biased region" description="Polar residues" evidence="4">
    <location>
        <begin position="160"/>
        <end position="170"/>
    </location>
</feature>
<protein>
    <recommendedName>
        <fullName evidence="6">SpaA-like prealbumin fold domain-containing protein</fullName>
    </recommendedName>
</protein>